<evidence type="ECO:0000313" key="2">
    <source>
        <dbReference type="Proteomes" id="UP001196413"/>
    </source>
</evidence>
<dbReference type="AlphaFoldDB" id="A0AAD5MN64"/>
<proteinExistence type="predicted"/>
<sequence length="114" mass="12758">MEFVQRLVMQTIFDVHERQARSALLPDAVISTIQNQLTVTVTYAPLMCSKDRLSLVDPTVLEMMESAGIIIANTVTALCSDMGRRIACNVPTPEFDDMRMPLSQSTEFPPVIRQ</sequence>
<accession>A0AAD5MN64</accession>
<dbReference type="EMBL" id="JAHQIW010000967">
    <property type="protein sequence ID" value="KAJ1350926.1"/>
    <property type="molecule type" value="Genomic_DNA"/>
</dbReference>
<keyword evidence="2" id="KW-1185">Reference proteome</keyword>
<name>A0AAD5MN64_PARTN</name>
<comment type="caution">
    <text evidence="1">The sequence shown here is derived from an EMBL/GenBank/DDBJ whole genome shotgun (WGS) entry which is preliminary data.</text>
</comment>
<gene>
    <name evidence="1" type="ORF">KIN20_006848</name>
</gene>
<reference evidence="1" key="1">
    <citation type="submission" date="2021-06" db="EMBL/GenBank/DDBJ databases">
        <title>Parelaphostrongylus tenuis whole genome reference sequence.</title>
        <authorList>
            <person name="Garwood T.J."/>
            <person name="Larsen P.A."/>
            <person name="Fountain-Jones N.M."/>
            <person name="Garbe J.R."/>
            <person name="Macchietto M.G."/>
            <person name="Kania S.A."/>
            <person name="Gerhold R.W."/>
            <person name="Richards J.E."/>
            <person name="Wolf T.M."/>
        </authorList>
    </citation>
    <scope>NUCLEOTIDE SEQUENCE</scope>
    <source>
        <strain evidence="1">MNPRO001-30</strain>
        <tissue evidence="1">Meninges</tissue>
    </source>
</reference>
<dbReference type="Proteomes" id="UP001196413">
    <property type="component" value="Unassembled WGS sequence"/>
</dbReference>
<protein>
    <submittedName>
        <fullName evidence="1">Uncharacterized protein</fullName>
    </submittedName>
</protein>
<organism evidence="1 2">
    <name type="scientific">Parelaphostrongylus tenuis</name>
    <name type="common">Meningeal worm</name>
    <dbReference type="NCBI Taxonomy" id="148309"/>
    <lineage>
        <taxon>Eukaryota</taxon>
        <taxon>Metazoa</taxon>
        <taxon>Ecdysozoa</taxon>
        <taxon>Nematoda</taxon>
        <taxon>Chromadorea</taxon>
        <taxon>Rhabditida</taxon>
        <taxon>Rhabditina</taxon>
        <taxon>Rhabditomorpha</taxon>
        <taxon>Strongyloidea</taxon>
        <taxon>Metastrongylidae</taxon>
        <taxon>Parelaphostrongylus</taxon>
    </lineage>
</organism>
<evidence type="ECO:0000313" key="1">
    <source>
        <dbReference type="EMBL" id="KAJ1350926.1"/>
    </source>
</evidence>